<reference evidence="20 21" key="1">
    <citation type="submission" date="2018-12" db="EMBL/GenBank/DDBJ databases">
        <authorList>
            <consortium name="Pathogen Informatics"/>
        </authorList>
    </citation>
    <scope>NUCLEOTIDE SEQUENCE [LARGE SCALE GENOMIC DNA]</scope>
    <source>
        <strain evidence="20 21">NCTC11214</strain>
    </source>
</reference>
<dbReference type="HAMAP" id="MF_01694">
    <property type="entry name" value="BioB"/>
    <property type="match status" value="1"/>
</dbReference>
<comment type="similarity">
    <text evidence="3 17">Belongs to the radical SAM superfamily. Biotin synthase family.</text>
</comment>
<dbReference type="SFLD" id="SFLDF00272">
    <property type="entry name" value="biotin_synthase"/>
    <property type="match status" value="1"/>
</dbReference>
<evidence type="ECO:0000256" key="10">
    <source>
        <dbReference type="ARBA" id="ARBA00022756"/>
    </source>
</evidence>
<keyword evidence="9 17" id="KW-0479">Metal-binding</keyword>
<dbReference type="KEGG" id="sof:NCTC11214_05592"/>
<dbReference type="AlphaFoldDB" id="A0A3S4HU52"/>
<dbReference type="SMART" id="SM00876">
    <property type="entry name" value="BATS"/>
    <property type="match status" value="1"/>
</dbReference>
<dbReference type="PANTHER" id="PTHR22976:SF2">
    <property type="entry name" value="BIOTIN SYNTHASE, MITOCHONDRIAL"/>
    <property type="match status" value="1"/>
</dbReference>
<dbReference type="PROSITE" id="PS51918">
    <property type="entry name" value="RADICAL_SAM"/>
    <property type="match status" value="1"/>
</dbReference>
<keyword evidence="5 17" id="KW-0004">4Fe-4S</keyword>
<dbReference type="InterPro" id="IPR004839">
    <property type="entry name" value="Aminotransferase_I/II_large"/>
</dbReference>
<dbReference type="InterPro" id="IPR001917">
    <property type="entry name" value="Aminotrans_II_pyridoxalP_BS"/>
</dbReference>
<dbReference type="InterPro" id="IPR002684">
    <property type="entry name" value="Biotin_synth/BioAB"/>
</dbReference>
<evidence type="ECO:0000256" key="12">
    <source>
        <dbReference type="ARBA" id="ARBA00023004"/>
    </source>
</evidence>
<dbReference type="GO" id="GO:0051539">
    <property type="term" value="F:4 iron, 4 sulfur cluster binding"/>
    <property type="evidence" value="ECO:0007669"/>
    <property type="project" value="UniProtKB-KW"/>
</dbReference>
<dbReference type="InterPro" id="IPR015422">
    <property type="entry name" value="PyrdxlP-dep_Trfase_small"/>
</dbReference>
<dbReference type="NCBIfam" id="TIGR00433">
    <property type="entry name" value="bioB"/>
    <property type="match status" value="1"/>
</dbReference>
<comment type="similarity">
    <text evidence="16">Belongs to the class-II pyridoxal-phosphate-dependent aminotransferase family. BioF subfamily.</text>
</comment>
<feature type="domain" description="Radical SAM core" evidence="19">
    <location>
        <begin position="38"/>
        <end position="257"/>
    </location>
</feature>
<keyword evidence="6 16" id="KW-0808">Transferase</keyword>
<comment type="pathway">
    <text evidence="2 17">Cofactor biosynthesis; biotin biosynthesis; biotin from 7,8-diaminononanoate: step 2/2.</text>
</comment>
<keyword evidence="13 17" id="KW-0411">Iron-sulfur</keyword>
<feature type="binding site" evidence="16">
    <location>
        <position position="525"/>
    </location>
    <ligand>
        <name>pyridoxal 5'-phosphate</name>
        <dbReference type="ChEBI" id="CHEBI:597326"/>
    </ligand>
</feature>
<dbReference type="InterPro" id="IPR024177">
    <property type="entry name" value="Biotin_synthase"/>
</dbReference>
<dbReference type="GO" id="GO:0008710">
    <property type="term" value="F:8-amino-7-oxononanoate synthase activity"/>
    <property type="evidence" value="ECO:0007669"/>
    <property type="project" value="UniProtKB-UniRule"/>
</dbReference>
<evidence type="ECO:0000256" key="15">
    <source>
        <dbReference type="ARBA" id="ARBA00051157"/>
    </source>
</evidence>
<evidence type="ECO:0000256" key="1">
    <source>
        <dbReference type="ARBA" id="ARBA00001933"/>
    </source>
</evidence>
<dbReference type="GO" id="GO:0009102">
    <property type="term" value="P:biotin biosynthetic process"/>
    <property type="evidence" value="ECO:0007669"/>
    <property type="project" value="UniProtKB-UniRule"/>
</dbReference>
<evidence type="ECO:0000256" key="7">
    <source>
        <dbReference type="ARBA" id="ARBA00022691"/>
    </source>
</evidence>
<dbReference type="PANTHER" id="PTHR22976">
    <property type="entry name" value="BIOTIN SYNTHASE"/>
    <property type="match status" value="1"/>
</dbReference>
<dbReference type="NCBIfam" id="TIGR00858">
    <property type="entry name" value="bioF"/>
    <property type="match status" value="1"/>
</dbReference>
<dbReference type="Gene3D" id="3.90.1150.10">
    <property type="entry name" value="Aspartate Aminotransferase, domain 1"/>
    <property type="match status" value="1"/>
</dbReference>
<dbReference type="CDD" id="cd01335">
    <property type="entry name" value="Radical_SAM"/>
    <property type="match status" value="1"/>
</dbReference>
<dbReference type="GO" id="GO:0030170">
    <property type="term" value="F:pyridoxal phosphate binding"/>
    <property type="evidence" value="ECO:0007669"/>
    <property type="project" value="UniProtKB-UniRule"/>
</dbReference>
<keyword evidence="8 17" id="KW-0001">2Fe-2S</keyword>
<dbReference type="SUPFAM" id="SSF53383">
    <property type="entry name" value="PLP-dependent transferases"/>
    <property type="match status" value="1"/>
</dbReference>
<dbReference type="SFLD" id="SFLDG01060">
    <property type="entry name" value="BATS_domain_containing"/>
    <property type="match status" value="1"/>
</dbReference>
<evidence type="ECO:0000256" key="17">
    <source>
        <dbReference type="HAMAP-Rule" id="MF_01694"/>
    </source>
</evidence>
<dbReference type="EC" id="2.3.1.47" evidence="16"/>
<sequence>MADRIHWTVGQAQALFDKPLLELLFEAQTIHRQHFDPRQVQVSTLLSIKTGACPEDCKYCPQSSRYKTGLETERLMQVEQVLESARKAKAAGSTRFCMGAAWKNPHERDMPYLQQMVQGVKAMGMETCMTLGTLDGTQAERLADAGLDYYNHNLDTSPEFYGNIITTRSYQERLDTLDKVRDAGIKVCSGGIVGLGETVRDRAGLLVQLANLPKPPESVPINMLVKVKGTPLADNDDVDPFDFIRTIAVARIMMPGSYVRLSAGREQMNEQTQAMCFMAGANSVFYGCKLLTTPNPEEDKDLLLFRKLGLNPEQTATEHGDNQQQQVLAQQLLNARYRRVLQRGAVMSWQQRIDRALAQRRQAAAYRSRQVNQGGNGRHIQLDQRQYLNFSGNDYLGLSRHPAAIAAWQQGAQQYGVGSGGSGHVTGFSLPHQQLESQLAEWLGYPRALLFISGYAANQALLAALMQVDDRILADRLSHASLLEAAAHSPAQLRRFQHNQPSSLAGLLAKPCSGQQLVVTEGVFSMDGDAAPLAELQQLSRQQGAWLMVDDAHGIGVHGEQGRGSCWQQQVRPEVLVVTFGKAFGASGAAVLCDQPLAEYLLQFARHLIYSTAMPPAQACALQAALRCVQQGDELRRRLHHNIQRFRAGVAGLPLTLTESHTAIQPLLVGDNQRALDLAEQLRQHGLWVSAIRPPTVPPGGARLRITLTAAHQPQDIDRLLEVLHDISTENY</sequence>
<feature type="binding site" evidence="17">
    <location>
        <position position="260"/>
    </location>
    <ligand>
        <name>[2Fe-2S] cluster</name>
        <dbReference type="ChEBI" id="CHEBI:190135"/>
    </ligand>
</feature>
<comment type="cofactor">
    <cofactor evidence="1 16 18">
        <name>pyridoxal 5'-phosphate</name>
        <dbReference type="ChEBI" id="CHEBI:597326"/>
    </cofactor>
</comment>
<feature type="binding site" evidence="17">
    <location>
        <position position="53"/>
    </location>
    <ligand>
        <name>[4Fe-4S] cluster</name>
        <dbReference type="ChEBI" id="CHEBI:49883"/>
        <note>4Fe-4S-S-AdoMet</note>
    </ligand>
</feature>
<feature type="modified residue" description="N6-(pyridoxal phosphate)lysine" evidence="16 18">
    <location>
        <position position="582"/>
    </location>
</feature>
<accession>A0A3S4HU52</accession>
<evidence type="ECO:0000256" key="2">
    <source>
        <dbReference type="ARBA" id="ARBA00004942"/>
    </source>
</evidence>
<keyword evidence="12 17" id="KW-0408">Iron</keyword>
<dbReference type="InterPro" id="IPR015421">
    <property type="entry name" value="PyrdxlP-dep_Trfase_major"/>
</dbReference>
<dbReference type="InterPro" id="IPR007197">
    <property type="entry name" value="rSAM"/>
</dbReference>
<evidence type="ECO:0000259" key="19">
    <source>
        <dbReference type="PROSITE" id="PS51918"/>
    </source>
</evidence>
<dbReference type="HAMAP" id="MF_01693">
    <property type="entry name" value="BioF_aminotrans_2"/>
    <property type="match status" value="1"/>
</dbReference>
<evidence type="ECO:0000313" key="21">
    <source>
        <dbReference type="Proteomes" id="UP000281391"/>
    </source>
</evidence>
<feature type="binding site" evidence="16">
    <location>
        <position position="579"/>
    </location>
    <ligand>
        <name>pyridoxal 5'-phosphate</name>
        <dbReference type="ChEBI" id="CHEBI:597326"/>
    </ligand>
</feature>
<feature type="binding site" evidence="16">
    <location>
        <position position="696"/>
    </location>
    <ligand>
        <name>substrate</name>
    </ligand>
</feature>
<evidence type="ECO:0000256" key="16">
    <source>
        <dbReference type="HAMAP-Rule" id="MF_01693"/>
    </source>
</evidence>
<dbReference type="SFLD" id="SFLDG01278">
    <property type="entry name" value="biotin_synthase_like"/>
    <property type="match status" value="1"/>
</dbReference>
<evidence type="ECO:0000256" key="11">
    <source>
        <dbReference type="ARBA" id="ARBA00022898"/>
    </source>
</evidence>
<dbReference type="InterPro" id="IPR006638">
    <property type="entry name" value="Elp3/MiaA/NifB-like_rSAM"/>
</dbReference>
<evidence type="ECO:0000256" key="18">
    <source>
        <dbReference type="PIRSR" id="PIRSR604723-51"/>
    </source>
</evidence>
<organism evidence="20 21">
    <name type="scientific">Serratia odorifera</name>
    <dbReference type="NCBI Taxonomy" id="618"/>
    <lineage>
        <taxon>Bacteria</taxon>
        <taxon>Pseudomonadati</taxon>
        <taxon>Pseudomonadota</taxon>
        <taxon>Gammaproteobacteria</taxon>
        <taxon>Enterobacterales</taxon>
        <taxon>Yersiniaceae</taxon>
        <taxon>Serratia</taxon>
    </lineage>
</organism>
<evidence type="ECO:0000256" key="5">
    <source>
        <dbReference type="ARBA" id="ARBA00022485"/>
    </source>
</evidence>
<feature type="binding site" evidence="17">
    <location>
        <position position="60"/>
    </location>
    <ligand>
        <name>[4Fe-4S] cluster</name>
        <dbReference type="ChEBI" id="CHEBI:49883"/>
        <note>4Fe-4S-S-AdoMet</note>
    </ligand>
</feature>
<dbReference type="InterPro" id="IPR010722">
    <property type="entry name" value="BATS_dom"/>
</dbReference>
<comment type="function">
    <text evidence="16">Catalyzes the decarboxylative condensation of pimeloyl-[acyl-carrier protein] and L-alanine to produce 8-amino-7-oxononanoate (AON), [acyl-carrier protein], and carbon dioxide.</text>
</comment>
<protein>
    <recommendedName>
        <fullName evidence="16 17">Multifunctional fusion protein</fullName>
    </recommendedName>
    <domain>
        <recommendedName>
            <fullName evidence="16">8-amino-7-oxononanoate synthase</fullName>
            <shortName evidence="16">AONS</shortName>
            <ecNumber evidence="16">2.3.1.47</ecNumber>
        </recommendedName>
        <alternativeName>
            <fullName evidence="16">7-keto-8-amino-pelargonic acid synthase</fullName>
        </alternativeName>
        <alternativeName>
            <fullName evidence="16">8-amino-7-ketopelargonate synthase</fullName>
            <shortName evidence="16">7-KAP synthase</shortName>
            <shortName evidence="16">KAPA synthase</shortName>
        </alternativeName>
    </domain>
    <domain>
        <recommendedName>
            <fullName evidence="17">Biotin synthase</fullName>
            <ecNumber evidence="17">2.8.1.6</ecNumber>
        </recommendedName>
    </domain>
</protein>
<keyword evidence="10 16" id="KW-0093">Biotin biosynthesis</keyword>
<dbReference type="EC" id="2.8.1.6" evidence="17"/>
<comment type="catalytic activity">
    <reaction evidence="14 16">
        <text>6-carboxyhexanoyl-[ACP] + L-alanine + H(+) = (8S)-8-amino-7-oxononanoate + holo-[ACP] + CO2</text>
        <dbReference type="Rhea" id="RHEA:42288"/>
        <dbReference type="Rhea" id="RHEA-COMP:9685"/>
        <dbReference type="Rhea" id="RHEA-COMP:9955"/>
        <dbReference type="ChEBI" id="CHEBI:15378"/>
        <dbReference type="ChEBI" id="CHEBI:16526"/>
        <dbReference type="ChEBI" id="CHEBI:57972"/>
        <dbReference type="ChEBI" id="CHEBI:64479"/>
        <dbReference type="ChEBI" id="CHEBI:78846"/>
        <dbReference type="ChEBI" id="CHEBI:149468"/>
        <dbReference type="EC" id="2.3.1.47"/>
    </reaction>
</comment>
<comment type="cofactor">
    <cofactor evidence="17">
        <name>[4Fe-4S] cluster</name>
        <dbReference type="ChEBI" id="CHEBI:49883"/>
    </cofactor>
    <text evidence="17">Binds 1 [4Fe-4S] cluster. The cluster is coordinated with 3 cysteines and an exchangeable S-adenosyl-L-methionine.</text>
</comment>
<dbReference type="Pfam" id="PF00155">
    <property type="entry name" value="Aminotran_1_2"/>
    <property type="match status" value="1"/>
</dbReference>
<evidence type="ECO:0000256" key="4">
    <source>
        <dbReference type="ARBA" id="ARBA00011738"/>
    </source>
</evidence>
<comment type="subunit">
    <text evidence="4 16">Homodimer.</text>
</comment>
<feature type="binding site" evidence="16">
    <location>
        <begin position="454"/>
        <end position="455"/>
    </location>
    <ligand>
        <name>pyridoxal 5'-phosphate</name>
        <dbReference type="ChEBI" id="CHEBI:597326"/>
    </ligand>
</feature>
<comment type="function">
    <text evidence="17">Catalyzes the conversion of dethiobiotin (DTB) to biotin by the insertion of a sulfur atom into dethiobiotin via a radical-based mechanism.</text>
</comment>
<keyword evidence="11 16" id="KW-0663">Pyridoxal phosphate</keyword>
<dbReference type="PROSITE" id="PS00599">
    <property type="entry name" value="AA_TRANSFER_CLASS_2"/>
    <property type="match status" value="1"/>
</dbReference>
<dbReference type="Proteomes" id="UP000281391">
    <property type="component" value="Chromosome"/>
</dbReference>
<name>A0A3S4HU52_SEROD</name>
<evidence type="ECO:0000256" key="8">
    <source>
        <dbReference type="ARBA" id="ARBA00022714"/>
    </source>
</evidence>
<evidence type="ECO:0000256" key="13">
    <source>
        <dbReference type="ARBA" id="ARBA00023014"/>
    </source>
</evidence>
<dbReference type="GO" id="GO:0005506">
    <property type="term" value="F:iron ion binding"/>
    <property type="evidence" value="ECO:0007669"/>
    <property type="project" value="UniProtKB-UniRule"/>
</dbReference>
<feature type="binding site" evidence="17">
    <location>
        <position position="128"/>
    </location>
    <ligand>
        <name>[2Fe-2S] cluster</name>
        <dbReference type="ChEBI" id="CHEBI:190135"/>
    </ligand>
</feature>
<dbReference type="FunFam" id="3.20.20.70:FF:000011">
    <property type="entry name" value="Biotin synthase"/>
    <property type="match status" value="1"/>
</dbReference>
<evidence type="ECO:0000256" key="14">
    <source>
        <dbReference type="ARBA" id="ARBA00047715"/>
    </source>
</evidence>
<feature type="binding site" evidence="17">
    <location>
        <position position="57"/>
    </location>
    <ligand>
        <name>[4Fe-4S] cluster</name>
        <dbReference type="ChEBI" id="CHEBI:49883"/>
        <note>4Fe-4S-S-AdoMet</note>
    </ligand>
</feature>
<evidence type="ECO:0000256" key="6">
    <source>
        <dbReference type="ARBA" id="ARBA00022679"/>
    </source>
</evidence>
<dbReference type="Pfam" id="PF04055">
    <property type="entry name" value="Radical_SAM"/>
    <property type="match status" value="1"/>
</dbReference>
<dbReference type="InterPro" id="IPR013785">
    <property type="entry name" value="Aldolase_TIM"/>
</dbReference>
<evidence type="ECO:0000256" key="3">
    <source>
        <dbReference type="ARBA" id="ARBA00010765"/>
    </source>
</evidence>
<dbReference type="InterPro" id="IPR015424">
    <property type="entry name" value="PyrdxlP-dep_Trfase"/>
</dbReference>
<comment type="catalytic activity">
    <reaction evidence="15 17">
        <text>(4R,5S)-dethiobiotin + (sulfur carrier)-SH + 2 reduced [2Fe-2S]-[ferredoxin] + 2 S-adenosyl-L-methionine = (sulfur carrier)-H + biotin + 2 5'-deoxyadenosine + 2 L-methionine + 2 oxidized [2Fe-2S]-[ferredoxin]</text>
        <dbReference type="Rhea" id="RHEA:22060"/>
        <dbReference type="Rhea" id="RHEA-COMP:10000"/>
        <dbReference type="Rhea" id="RHEA-COMP:10001"/>
        <dbReference type="Rhea" id="RHEA-COMP:14737"/>
        <dbReference type="Rhea" id="RHEA-COMP:14739"/>
        <dbReference type="ChEBI" id="CHEBI:17319"/>
        <dbReference type="ChEBI" id="CHEBI:29917"/>
        <dbReference type="ChEBI" id="CHEBI:33737"/>
        <dbReference type="ChEBI" id="CHEBI:33738"/>
        <dbReference type="ChEBI" id="CHEBI:57586"/>
        <dbReference type="ChEBI" id="CHEBI:57844"/>
        <dbReference type="ChEBI" id="CHEBI:59789"/>
        <dbReference type="ChEBI" id="CHEBI:64428"/>
        <dbReference type="ChEBI" id="CHEBI:149473"/>
        <dbReference type="EC" id="2.8.1.6"/>
    </reaction>
</comment>
<dbReference type="UniPathway" id="UPA00078">
    <property type="reaction ID" value="UER00162"/>
</dbReference>
<comment type="cofactor">
    <cofactor evidence="17">
        <name>[2Fe-2S] cluster</name>
        <dbReference type="ChEBI" id="CHEBI:190135"/>
    </cofactor>
    <text evidence="17">Binds 1 [2Fe-2S] cluster. The cluster is coordinated with 3 cysteines and 1 arginine.</text>
</comment>
<dbReference type="GO" id="GO:0004076">
    <property type="term" value="F:biotin synthase activity"/>
    <property type="evidence" value="ECO:0007669"/>
    <property type="project" value="UniProtKB-UniRule"/>
</dbReference>
<dbReference type="CDD" id="cd06454">
    <property type="entry name" value="KBL_like"/>
    <property type="match status" value="1"/>
</dbReference>
<dbReference type="EMBL" id="LR134117">
    <property type="protein sequence ID" value="VDZ65695.1"/>
    <property type="molecule type" value="Genomic_DNA"/>
</dbReference>
<evidence type="ECO:0000256" key="9">
    <source>
        <dbReference type="ARBA" id="ARBA00022723"/>
    </source>
</evidence>
<dbReference type="Gene3D" id="3.20.20.70">
    <property type="entry name" value="Aldolase class I"/>
    <property type="match status" value="1"/>
</dbReference>
<dbReference type="SFLD" id="SFLDS00029">
    <property type="entry name" value="Radical_SAM"/>
    <property type="match status" value="1"/>
</dbReference>
<keyword evidence="7 17" id="KW-0949">S-adenosyl-L-methionine</keyword>
<evidence type="ECO:0000313" key="20">
    <source>
        <dbReference type="EMBL" id="VDZ65695.1"/>
    </source>
</evidence>
<dbReference type="Pfam" id="PF06968">
    <property type="entry name" value="BATS"/>
    <property type="match status" value="1"/>
</dbReference>
<feature type="binding site" evidence="16">
    <location>
        <position position="479"/>
    </location>
    <ligand>
        <name>substrate</name>
    </ligand>
</feature>
<dbReference type="InterPro" id="IPR004723">
    <property type="entry name" value="AONS_Archaea/Proteobacteria"/>
</dbReference>
<proteinExistence type="inferred from homology"/>
<feature type="binding site" evidence="16">
    <location>
        <position position="553"/>
    </location>
    <ligand>
        <name>pyridoxal 5'-phosphate</name>
        <dbReference type="ChEBI" id="CHEBI:597326"/>
    </ligand>
</feature>
<dbReference type="GO" id="GO:0051537">
    <property type="term" value="F:2 iron, 2 sulfur cluster binding"/>
    <property type="evidence" value="ECO:0007669"/>
    <property type="project" value="UniProtKB-KW"/>
</dbReference>
<dbReference type="InterPro" id="IPR022834">
    <property type="entry name" value="AONS_Proteobacteria"/>
</dbReference>
<dbReference type="InterPro" id="IPR058240">
    <property type="entry name" value="rSAM_sf"/>
</dbReference>
<dbReference type="SUPFAM" id="SSF102114">
    <property type="entry name" value="Radical SAM enzymes"/>
    <property type="match status" value="1"/>
</dbReference>
<feature type="binding site" evidence="17">
    <location>
        <position position="97"/>
    </location>
    <ligand>
        <name>[2Fe-2S] cluster</name>
        <dbReference type="ChEBI" id="CHEBI:190135"/>
    </ligand>
</feature>
<dbReference type="SMART" id="SM00729">
    <property type="entry name" value="Elp3"/>
    <property type="match status" value="1"/>
</dbReference>
<feature type="binding site" evidence="17">
    <location>
        <position position="188"/>
    </location>
    <ligand>
        <name>[2Fe-2S] cluster</name>
        <dbReference type="ChEBI" id="CHEBI:190135"/>
    </ligand>
</feature>
<dbReference type="Gene3D" id="3.40.640.10">
    <property type="entry name" value="Type I PLP-dependent aspartate aminotransferase-like (Major domain)"/>
    <property type="match status" value="1"/>
</dbReference>
<gene>
    <name evidence="17 20" type="primary">bioB</name>
    <name evidence="16" type="synonym">bioF</name>
    <name evidence="20" type="ORF">NCTC11214_05592</name>
</gene>
<feature type="binding site" evidence="16">
    <location>
        <position position="367"/>
    </location>
    <ligand>
        <name>substrate</name>
    </ligand>
</feature>